<gene>
    <name evidence="3" type="ORF">ABL78_3666</name>
</gene>
<dbReference type="VEuPathDB" id="TriTrypDB:Lsey_0095_0250"/>
<evidence type="ECO:0000313" key="3">
    <source>
        <dbReference type="EMBL" id="KPI87271.1"/>
    </source>
</evidence>
<dbReference type="OMA" id="ADTSKHY"/>
<keyword evidence="2" id="KW-1133">Transmembrane helix</keyword>
<evidence type="ECO:0000256" key="1">
    <source>
        <dbReference type="SAM" id="MobiDB-lite"/>
    </source>
</evidence>
<evidence type="ECO:0000313" key="4">
    <source>
        <dbReference type="Proteomes" id="UP000038009"/>
    </source>
</evidence>
<proteinExistence type="predicted"/>
<dbReference type="AlphaFoldDB" id="A0A0N1IL75"/>
<feature type="region of interest" description="Disordered" evidence="1">
    <location>
        <begin position="1"/>
        <end position="30"/>
    </location>
</feature>
<sequence length="86" mass="9594">MSSSTTTVHRSRRPYPPADTSKHYTEVPPRNVKQHSALYKMIKRLDPEIAFGELEPAEKVTVLVIAILTLALAIGGPIYLVRYAMS</sequence>
<reference evidence="3 4" key="1">
    <citation type="journal article" date="2015" name="PLoS Pathog.">
        <title>Leptomonas seymouri: Adaptations to the Dixenous Life Cycle Analyzed by Genome Sequencing, Transcriptome Profiling and Co-infection with Leishmania donovani.</title>
        <authorList>
            <person name="Kraeva N."/>
            <person name="Butenko A."/>
            <person name="Hlavacova J."/>
            <person name="Kostygov A."/>
            <person name="Myskova J."/>
            <person name="Grybchuk D."/>
            <person name="Lestinova T."/>
            <person name="Votypka J."/>
            <person name="Volf P."/>
            <person name="Opperdoes F."/>
            <person name="Flegontov P."/>
            <person name="Lukes J."/>
            <person name="Yurchenko V."/>
        </authorList>
    </citation>
    <scope>NUCLEOTIDE SEQUENCE [LARGE SCALE GENOMIC DNA]</scope>
    <source>
        <strain evidence="3 4">ATCC 30220</strain>
    </source>
</reference>
<keyword evidence="4" id="KW-1185">Reference proteome</keyword>
<dbReference type="EMBL" id="LJSK01000095">
    <property type="protein sequence ID" value="KPI87271.1"/>
    <property type="molecule type" value="Genomic_DNA"/>
</dbReference>
<keyword evidence="2" id="KW-0472">Membrane</keyword>
<dbReference type="OrthoDB" id="271488at2759"/>
<evidence type="ECO:0000256" key="2">
    <source>
        <dbReference type="SAM" id="Phobius"/>
    </source>
</evidence>
<organism evidence="3 4">
    <name type="scientific">Leptomonas seymouri</name>
    <dbReference type="NCBI Taxonomy" id="5684"/>
    <lineage>
        <taxon>Eukaryota</taxon>
        <taxon>Discoba</taxon>
        <taxon>Euglenozoa</taxon>
        <taxon>Kinetoplastea</taxon>
        <taxon>Metakinetoplastina</taxon>
        <taxon>Trypanosomatida</taxon>
        <taxon>Trypanosomatidae</taxon>
        <taxon>Leishmaniinae</taxon>
        <taxon>Leptomonas</taxon>
    </lineage>
</organism>
<name>A0A0N1IL75_LEPSE</name>
<feature type="transmembrane region" description="Helical" evidence="2">
    <location>
        <begin position="60"/>
        <end position="81"/>
    </location>
</feature>
<accession>A0A0N1IL75</accession>
<dbReference type="Proteomes" id="UP000038009">
    <property type="component" value="Unassembled WGS sequence"/>
</dbReference>
<comment type="caution">
    <text evidence="3">The sequence shown here is derived from an EMBL/GenBank/DDBJ whole genome shotgun (WGS) entry which is preliminary data.</text>
</comment>
<protein>
    <submittedName>
        <fullName evidence="3">Uncharacterized protein</fullName>
    </submittedName>
</protein>
<keyword evidence="2" id="KW-0812">Transmembrane</keyword>